<evidence type="ECO:0000313" key="2">
    <source>
        <dbReference type="EMBL" id="RPB08251.1"/>
    </source>
</evidence>
<sequence>MGGKDKKNTGPLDIADSRIYIYQDGKEINTNRAGSPISISISISIVPAYSDGPAASPASAHTHTHHETKASRYLHHNTCTRSGSLKTYLLYSTAEGTPPPGAAGGGTVPMCFRPPRVNSLAGQTGYLRTLLYSSQLAHDSRPIPGPGPGPFRVPEVLERAHLPACTPTRPRSAGGPIPKPTHPITALQFPLEFAPISHPTCSERSRPQVRVGSSNVSISRGASGGIRSASGLGMREWKEGRGRRGKRGQRTEGK</sequence>
<feature type="compositionally biased region" description="Low complexity" evidence="1">
    <location>
        <begin position="217"/>
        <end position="234"/>
    </location>
</feature>
<dbReference type="EMBL" id="ML119166">
    <property type="protein sequence ID" value="RPB08251.1"/>
    <property type="molecule type" value="Genomic_DNA"/>
</dbReference>
<feature type="region of interest" description="Disordered" evidence="1">
    <location>
        <begin position="198"/>
        <end position="254"/>
    </location>
</feature>
<reference evidence="2 3" key="1">
    <citation type="journal article" date="2018" name="Nat. Ecol. Evol.">
        <title>Pezizomycetes genomes reveal the molecular basis of ectomycorrhizal truffle lifestyle.</title>
        <authorList>
            <person name="Murat C."/>
            <person name="Payen T."/>
            <person name="Noel B."/>
            <person name="Kuo A."/>
            <person name="Morin E."/>
            <person name="Chen J."/>
            <person name="Kohler A."/>
            <person name="Krizsan K."/>
            <person name="Balestrini R."/>
            <person name="Da Silva C."/>
            <person name="Montanini B."/>
            <person name="Hainaut M."/>
            <person name="Levati E."/>
            <person name="Barry K.W."/>
            <person name="Belfiori B."/>
            <person name="Cichocki N."/>
            <person name="Clum A."/>
            <person name="Dockter R.B."/>
            <person name="Fauchery L."/>
            <person name="Guy J."/>
            <person name="Iotti M."/>
            <person name="Le Tacon F."/>
            <person name="Lindquist E.A."/>
            <person name="Lipzen A."/>
            <person name="Malagnac F."/>
            <person name="Mello A."/>
            <person name="Molinier V."/>
            <person name="Miyauchi S."/>
            <person name="Poulain J."/>
            <person name="Riccioni C."/>
            <person name="Rubini A."/>
            <person name="Sitrit Y."/>
            <person name="Splivallo R."/>
            <person name="Traeger S."/>
            <person name="Wang M."/>
            <person name="Zifcakova L."/>
            <person name="Wipf D."/>
            <person name="Zambonelli A."/>
            <person name="Paolocci F."/>
            <person name="Nowrousian M."/>
            <person name="Ottonello S."/>
            <person name="Baldrian P."/>
            <person name="Spatafora J.W."/>
            <person name="Henrissat B."/>
            <person name="Nagy L.G."/>
            <person name="Aury J.M."/>
            <person name="Wincker P."/>
            <person name="Grigoriev I.V."/>
            <person name="Bonfante P."/>
            <person name="Martin F.M."/>
        </authorList>
    </citation>
    <scope>NUCLEOTIDE SEQUENCE [LARGE SCALE GENOMIC DNA]</scope>
    <source>
        <strain evidence="2 3">CCBAS932</strain>
    </source>
</reference>
<dbReference type="AlphaFoldDB" id="A0A3N4KIT5"/>
<protein>
    <submittedName>
        <fullName evidence="2">Uncharacterized protein</fullName>
    </submittedName>
</protein>
<proteinExistence type="predicted"/>
<dbReference type="Proteomes" id="UP000277580">
    <property type="component" value="Unassembled WGS sequence"/>
</dbReference>
<name>A0A3N4KIT5_9PEZI</name>
<accession>A0A3N4KIT5</accession>
<dbReference type="InParanoid" id="A0A3N4KIT5"/>
<evidence type="ECO:0000256" key="1">
    <source>
        <dbReference type="SAM" id="MobiDB-lite"/>
    </source>
</evidence>
<organism evidence="2 3">
    <name type="scientific">Morchella conica CCBAS932</name>
    <dbReference type="NCBI Taxonomy" id="1392247"/>
    <lineage>
        <taxon>Eukaryota</taxon>
        <taxon>Fungi</taxon>
        <taxon>Dikarya</taxon>
        <taxon>Ascomycota</taxon>
        <taxon>Pezizomycotina</taxon>
        <taxon>Pezizomycetes</taxon>
        <taxon>Pezizales</taxon>
        <taxon>Morchellaceae</taxon>
        <taxon>Morchella</taxon>
    </lineage>
</organism>
<keyword evidence="3" id="KW-1185">Reference proteome</keyword>
<evidence type="ECO:0000313" key="3">
    <source>
        <dbReference type="Proteomes" id="UP000277580"/>
    </source>
</evidence>
<gene>
    <name evidence="2" type="ORF">P167DRAFT_361591</name>
</gene>